<evidence type="ECO:0000256" key="1">
    <source>
        <dbReference type="SAM" id="SignalP"/>
    </source>
</evidence>
<dbReference type="OrthoDB" id="4526039at2759"/>
<dbReference type="RefSeq" id="XP_018072204.1">
    <property type="nucleotide sequence ID" value="XM_018206451.1"/>
</dbReference>
<keyword evidence="3" id="KW-1185">Reference proteome</keyword>
<dbReference type="GeneID" id="28816177"/>
<accession>A0A194XCG0</accession>
<dbReference type="EMBL" id="KQ947413">
    <property type="protein sequence ID" value="KUJ17849.1"/>
    <property type="molecule type" value="Genomic_DNA"/>
</dbReference>
<keyword evidence="1" id="KW-0732">Signal</keyword>
<sequence>MKLSILFSIISLVAGEIGTGAGPSQDVAIYQTANQHPNATGSVSLRGVNMTNIPDIASPVSWTASLNVTEVADIPGANGSVITNSVISLDSDGAFIANSSWDTCVIVMESVALNATVKGQKDNGNCSATFGDECVLAWTGAISLARAVAAASSNQRSGACGGMAFPQIPGACMGSLDSGFIATNITTTNNTSGGLFLYTTDELHDPANLTFYETAATRIWPILVVQSPSHDFEGGSGIISPSMRCLRAQNSTEGSTPIGDVPGVGSRFDFGVWKMSIVLMAMALVL</sequence>
<dbReference type="STRING" id="149040.A0A194XCG0"/>
<organism evidence="2 3">
    <name type="scientific">Mollisia scopiformis</name>
    <name type="common">Conifer needle endophyte fungus</name>
    <name type="synonym">Phialocephala scopiformis</name>
    <dbReference type="NCBI Taxonomy" id="149040"/>
    <lineage>
        <taxon>Eukaryota</taxon>
        <taxon>Fungi</taxon>
        <taxon>Dikarya</taxon>
        <taxon>Ascomycota</taxon>
        <taxon>Pezizomycotina</taxon>
        <taxon>Leotiomycetes</taxon>
        <taxon>Helotiales</taxon>
        <taxon>Mollisiaceae</taxon>
        <taxon>Mollisia</taxon>
    </lineage>
</organism>
<dbReference type="InParanoid" id="A0A194XCG0"/>
<protein>
    <submittedName>
        <fullName evidence="2">Uncharacterized protein</fullName>
    </submittedName>
</protein>
<proteinExistence type="predicted"/>
<name>A0A194XCG0_MOLSC</name>
<dbReference type="AlphaFoldDB" id="A0A194XCG0"/>
<evidence type="ECO:0000313" key="3">
    <source>
        <dbReference type="Proteomes" id="UP000070700"/>
    </source>
</evidence>
<evidence type="ECO:0000313" key="2">
    <source>
        <dbReference type="EMBL" id="KUJ17849.1"/>
    </source>
</evidence>
<gene>
    <name evidence="2" type="ORF">LY89DRAFT_28129</name>
</gene>
<dbReference type="KEGG" id="psco:LY89DRAFT_28129"/>
<dbReference type="Proteomes" id="UP000070700">
    <property type="component" value="Unassembled WGS sequence"/>
</dbReference>
<feature type="signal peptide" evidence="1">
    <location>
        <begin position="1"/>
        <end position="15"/>
    </location>
</feature>
<reference evidence="2 3" key="1">
    <citation type="submission" date="2015-10" db="EMBL/GenBank/DDBJ databases">
        <title>Full genome of DAOMC 229536 Phialocephala scopiformis, a fungal endophyte of spruce producing the potent anti-insectan compound rugulosin.</title>
        <authorList>
            <consortium name="DOE Joint Genome Institute"/>
            <person name="Walker A.K."/>
            <person name="Frasz S.L."/>
            <person name="Seifert K.A."/>
            <person name="Miller J.D."/>
            <person name="Mondo S.J."/>
            <person name="Labutti K."/>
            <person name="Lipzen A."/>
            <person name="Dockter R."/>
            <person name="Kennedy M."/>
            <person name="Grigoriev I.V."/>
            <person name="Spatafora J.W."/>
        </authorList>
    </citation>
    <scope>NUCLEOTIDE SEQUENCE [LARGE SCALE GENOMIC DNA]</scope>
    <source>
        <strain evidence="2 3">CBS 120377</strain>
    </source>
</reference>
<feature type="chain" id="PRO_5012791537" evidence="1">
    <location>
        <begin position="16"/>
        <end position="286"/>
    </location>
</feature>